<gene>
    <name evidence="11" type="ORF">ACFQ5J_12985</name>
</gene>
<dbReference type="InterPro" id="IPR050241">
    <property type="entry name" value="NAD-cap_RNA_hydrolase_NudC"/>
</dbReference>
<evidence type="ECO:0000256" key="2">
    <source>
        <dbReference type="ARBA" id="ARBA00001947"/>
    </source>
</evidence>
<evidence type="ECO:0000256" key="1">
    <source>
        <dbReference type="ARBA" id="ARBA00001946"/>
    </source>
</evidence>
<evidence type="ECO:0000256" key="6">
    <source>
        <dbReference type="ARBA" id="ARBA00022801"/>
    </source>
</evidence>
<keyword evidence="8" id="KW-0520">NAD</keyword>
<dbReference type="InterPro" id="IPR049734">
    <property type="entry name" value="NudC-like_C"/>
</dbReference>
<keyword evidence="5" id="KW-0479">Metal-binding</keyword>
<keyword evidence="12" id="KW-1185">Reference proteome</keyword>
<evidence type="ECO:0000259" key="10">
    <source>
        <dbReference type="PROSITE" id="PS51462"/>
    </source>
</evidence>
<evidence type="ECO:0000256" key="3">
    <source>
        <dbReference type="ARBA" id="ARBA00009595"/>
    </source>
</evidence>
<dbReference type="Pfam" id="PF00293">
    <property type="entry name" value="NUDIX"/>
    <property type="match status" value="1"/>
</dbReference>
<dbReference type="PROSITE" id="PS00893">
    <property type="entry name" value="NUDIX_BOX"/>
    <property type="match status" value="1"/>
</dbReference>
<dbReference type="Proteomes" id="UP001597252">
    <property type="component" value="Unassembled WGS sequence"/>
</dbReference>
<dbReference type="Gene3D" id="3.90.79.10">
    <property type="entry name" value="Nucleoside Triphosphate Pyrophosphohydrolase"/>
    <property type="match status" value="1"/>
</dbReference>
<protein>
    <recommendedName>
        <fullName evidence="4">NAD(+) diphosphatase</fullName>
        <ecNumber evidence="4">3.6.1.22</ecNumber>
    </recommendedName>
</protein>
<comment type="cofactor">
    <cofactor evidence="1">
        <name>Mg(2+)</name>
        <dbReference type="ChEBI" id="CHEBI:18420"/>
    </cofactor>
</comment>
<reference evidence="12" key="1">
    <citation type="journal article" date="2019" name="Int. J. Syst. Evol. Microbiol.">
        <title>The Global Catalogue of Microorganisms (GCM) 10K type strain sequencing project: providing services to taxonomists for standard genome sequencing and annotation.</title>
        <authorList>
            <consortium name="The Broad Institute Genomics Platform"/>
            <consortium name="The Broad Institute Genome Sequencing Center for Infectious Disease"/>
            <person name="Wu L."/>
            <person name="Ma J."/>
        </authorList>
    </citation>
    <scope>NUCLEOTIDE SEQUENCE [LARGE SCALE GENOMIC DNA]</scope>
    <source>
        <strain evidence="12">CCM 8903</strain>
    </source>
</reference>
<dbReference type="PANTHER" id="PTHR42904:SF6">
    <property type="entry name" value="NAD-CAPPED RNA HYDROLASE NUDT12"/>
    <property type="match status" value="1"/>
</dbReference>
<dbReference type="InterPro" id="IPR000086">
    <property type="entry name" value="NUDIX_hydrolase_dom"/>
</dbReference>
<dbReference type="EMBL" id="JBHTON010000053">
    <property type="protein sequence ID" value="MFD1486141.1"/>
    <property type="molecule type" value="Genomic_DNA"/>
</dbReference>
<keyword evidence="6" id="KW-0378">Hydrolase</keyword>
<dbReference type="SUPFAM" id="SSF55811">
    <property type="entry name" value="Nudix"/>
    <property type="match status" value="1"/>
</dbReference>
<dbReference type="CDD" id="cd03429">
    <property type="entry name" value="NUDIX_NADH_pyrophosphatase_Nudt13"/>
    <property type="match status" value="1"/>
</dbReference>
<comment type="catalytic activity">
    <reaction evidence="9">
        <text>a 5'-end NAD(+)-phospho-ribonucleoside in mRNA + H2O = a 5'-end phospho-adenosine-phospho-ribonucleoside in mRNA + beta-nicotinamide D-ribonucleotide + 2 H(+)</text>
        <dbReference type="Rhea" id="RHEA:60876"/>
        <dbReference type="Rhea" id="RHEA-COMP:15698"/>
        <dbReference type="Rhea" id="RHEA-COMP:15719"/>
        <dbReference type="ChEBI" id="CHEBI:14649"/>
        <dbReference type="ChEBI" id="CHEBI:15377"/>
        <dbReference type="ChEBI" id="CHEBI:15378"/>
        <dbReference type="ChEBI" id="CHEBI:144029"/>
        <dbReference type="ChEBI" id="CHEBI:144051"/>
    </reaction>
    <physiologicalReaction direction="left-to-right" evidence="9">
        <dbReference type="Rhea" id="RHEA:60877"/>
    </physiologicalReaction>
</comment>
<evidence type="ECO:0000313" key="12">
    <source>
        <dbReference type="Proteomes" id="UP001597252"/>
    </source>
</evidence>
<proteinExistence type="inferred from homology"/>
<dbReference type="InterPro" id="IPR020084">
    <property type="entry name" value="NUDIX_hydrolase_CS"/>
</dbReference>
<dbReference type="EC" id="3.6.1.22" evidence="4"/>
<feature type="domain" description="Nudix hydrolase" evidence="10">
    <location>
        <begin position="35"/>
        <end position="159"/>
    </location>
</feature>
<evidence type="ECO:0000256" key="4">
    <source>
        <dbReference type="ARBA" id="ARBA00012381"/>
    </source>
</evidence>
<comment type="caution">
    <text evidence="11">The sequence shown here is derived from an EMBL/GenBank/DDBJ whole genome shotgun (WGS) entry which is preliminary data.</text>
</comment>
<keyword evidence="7" id="KW-0460">Magnesium</keyword>
<dbReference type="PROSITE" id="PS51462">
    <property type="entry name" value="NUDIX"/>
    <property type="match status" value="1"/>
</dbReference>
<evidence type="ECO:0000256" key="7">
    <source>
        <dbReference type="ARBA" id="ARBA00022842"/>
    </source>
</evidence>
<name>A0ABW4ECL1_9LACO</name>
<dbReference type="PANTHER" id="PTHR42904">
    <property type="entry name" value="NUDIX HYDROLASE, NUDC SUBFAMILY"/>
    <property type="match status" value="1"/>
</dbReference>
<dbReference type="InterPro" id="IPR015797">
    <property type="entry name" value="NUDIX_hydrolase-like_dom_sf"/>
</dbReference>
<evidence type="ECO:0000256" key="9">
    <source>
        <dbReference type="ARBA" id="ARBA00023679"/>
    </source>
</evidence>
<evidence type="ECO:0000313" key="11">
    <source>
        <dbReference type="EMBL" id="MFD1486141.1"/>
    </source>
</evidence>
<comment type="cofactor">
    <cofactor evidence="2">
        <name>Zn(2+)</name>
        <dbReference type="ChEBI" id="CHEBI:29105"/>
    </cofactor>
</comment>
<accession>A0ABW4ECL1</accession>
<organism evidence="11 12">
    <name type="scientific">Lacticaseibacillus baoqingensis</name>
    <dbReference type="NCBI Taxonomy" id="2486013"/>
    <lineage>
        <taxon>Bacteria</taxon>
        <taxon>Bacillati</taxon>
        <taxon>Bacillota</taxon>
        <taxon>Bacilli</taxon>
        <taxon>Lactobacillales</taxon>
        <taxon>Lactobacillaceae</taxon>
        <taxon>Lacticaseibacillus</taxon>
    </lineage>
</organism>
<evidence type="ECO:0000256" key="5">
    <source>
        <dbReference type="ARBA" id="ARBA00022723"/>
    </source>
</evidence>
<sequence length="165" mass="18532">MFTYCPTCGTKLVPKAAGDDGEIPYCNQCERFWFPNFADCVIILVANAKHEIVLAKMPYLSERYESLISGYIKPGENVEQAATREVHEELGVSVDQLDYAGTYWLPQHQMMMHGYIALTTDQKLHLSDELGTASWVPVAAAPARMWPPSPENSALDIIQLYQANY</sequence>
<comment type="similarity">
    <text evidence="3">Belongs to the Nudix hydrolase family. NudC subfamily.</text>
</comment>
<dbReference type="RefSeq" id="WP_125749854.1">
    <property type="nucleotide sequence ID" value="NZ_JBHTON010000053.1"/>
</dbReference>
<evidence type="ECO:0000256" key="8">
    <source>
        <dbReference type="ARBA" id="ARBA00023027"/>
    </source>
</evidence>